<dbReference type="PANTHER" id="PTHR21600">
    <property type="entry name" value="MITOCHONDRIAL RNA PSEUDOURIDINE SYNTHASE"/>
    <property type="match status" value="1"/>
</dbReference>
<dbReference type="CDD" id="cd00165">
    <property type="entry name" value="S4"/>
    <property type="match status" value="1"/>
</dbReference>
<dbReference type="InterPro" id="IPR006145">
    <property type="entry name" value="PsdUridine_synth_RsuA/RluA"/>
</dbReference>
<dbReference type="InterPro" id="IPR002942">
    <property type="entry name" value="S4_RNA-bd"/>
</dbReference>
<dbReference type="RefSeq" id="WP_218282320.1">
    <property type="nucleotide sequence ID" value="NZ_CP078093.1"/>
</dbReference>
<dbReference type="Pfam" id="PF00849">
    <property type="entry name" value="PseudoU_synth_2"/>
    <property type="match status" value="1"/>
</dbReference>
<keyword evidence="8" id="KW-1185">Reference proteome</keyword>
<protein>
    <recommendedName>
        <fullName evidence="5">Pseudouridine synthase</fullName>
        <ecNumber evidence="5">5.4.99.-</ecNumber>
    </recommendedName>
</protein>
<evidence type="ECO:0000256" key="5">
    <source>
        <dbReference type="RuleBase" id="RU362028"/>
    </source>
</evidence>
<comment type="catalytic activity">
    <reaction evidence="1 5">
        <text>a uridine in RNA = a pseudouridine in RNA</text>
        <dbReference type="Rhea" id="RHEA:48348"/>
        <dbReference type="Rhea" id="RHEA-COMP:12068"/>
        <dbReference type="Rhea" id="RHEA-COMP:12069"/>
        <dbReference type="ChEBI" id="CHEBI:65314"/>
        <dbReference type="ChEBI" id="CHEBI:65315"/>
    </reaction>
</comment>
<dbReference type="Pfam" id="PF01479">
    <property type="entry name" value="S4"/>
    <property type="match status" value="1"/>
</dbReference>
<keyword evidence="4" id="KW-0694">RNA-binding</keyword>
<feature type="domain" description="RNA-binding S4" evidence="6">
    <location>
        <begin position="13"/>
        <end position="73"/>
    </location>
</feature>
<evidence type="ECO:0000313" key="7">
    <source>
        <dbReference type="EMBL" id="QXM05622.1"/>
    </source>
</evidence>
<dbReference type="CDD" id="cd02869">
    <property type="entry name" value="PseudoU_synth_RluA_like"/>
    <property type="match status" value="1"/>
</dbReference>
<evidence type="ECO:0000259" key="6">
    <source>
        <dbReference type="SMART" id="SM00363"/>
    </source>
</evidence>
<dbReference type="NCBIfam" id="TIGR00005">
    <property type="entry name" value="rluA_subfam"/>
    <property type="match status" value="1"/>
</dbReference>
<dbReference type="PANTHER" id="PTHR21600:SF83">
    <property type="entry name" value="PSEUDOURIDYLATE SYNTHASE RPUSD4, MITOCHONDRIAL"/>
    <property type="match status" value="1"/>
</dbReference>
<keyword evidence="3 5" id="KW-0413">Isomerase</keyword>
<proteinExistence type="inferred from homology"/>
<evidence type="ECO:0000256" key="1">
    <source>
        <dbReference type="ARBA" id="ARBA00000073"/>
    </source>
</evidence>
<evidence type="ECO:0000256" key="3">
    <source>
        <dbReference type="ARBA" id="ARBA00023235"/>
    </source>
</evidence>
<dbReference type="PROSITE" id="PS01129">
    <property type="entry name" value="PSI_RLU"/>
    <property type="match status" value="1"/>
</dbReference>
<dbReference type="Proteomes" id="UP000886818">
    <property type="component" value="Chromosome"/>
</dbReference>
<dbReference type="InterPro" id="IPR006224">
    <property type="entry name" value="PsdUridine_synth_RluA-like_CS"/>
</dbReference>
<organism evidence="7 8">
    <name type="scientific">Crassaminicella indica</name>
    <dbReference type="NCBI Taxonomy" id="2855394"/>
    <lineage>
        <taxon>Bacteria</taxon>
        <taxon>Bacillati</taxon>
        <taxon>Bacillota</taxon>
        <taxon>Clostridia</taxon>
        <taxon>Eubacteriales</taxon>
        <taxon>Clostridiaceae</taxon>
        <taxon>Crassaminicella</taxon>
    </lineage>
</organism>
<sequence length="323" mass="37866">MREIHVGKNEANQRIDKFLRKYMAKASLSFIYKMIRKKNIKVNKKRTENHYILKEGDNIQLYLSEETIEGFIEKKEIKKIKRTFSIVYEDKNVLLAEKPQGLLVHEDLKENENTLVNQVIKYLYDKKEYNPEVEKTFVPASVNRLDRNTSGIVIFGKNNKALQNLNEMIRKKDAIRKYYLTIVKGKLEGKKELRGYLIKNERKNKVVVIDKKRQGAKEIHTIYRSIQTNGQYSLVEVEIITGRTHQIRAHLASIGQPLVGDSKYGDIKINEFFKKKFGLKHQFLHAYKISFKKCIGNLDYLNGKSFYSDLPKILENIKTDLFS</sequence>
<evidence type="ECO:0000313" key="8">
    <source>
        <dbReference type="Proteomes" id="UP000886818"/>
    </source>
</evidence>
<dbReference type="PROSITE" id="PS50889">
    <property type="entry name" value="S4"/>
    <property type="match status" value="1"/>
</dbReference>
<dbReference type="EC" id="5.4.99.-" evidence="5"/>
<evidence type="ECO:0000256" key="2">
    <source>
        <dbReference type="ARBA" id="ARBA00010876"/>
    </source>
</evidence>
<accession>A0ABX8R9A8</accession>
<dbReference type="InterPro" id="IPR006225">
    <property type="entry name" value="PsdUridine_synth_RluC/D"/>
</dbReference>
<name>A0ABX8R9A8_9CLOT</name>
<comment type="similarity">
    <text evidence="2 5">Belongs to the pseudouridine synthase RluA family.</text>
</comment>
<gene>
    <name evidence="7" type="ORF">KVH43_09595</name>
</gene>
<dbReference type="SMART" id="SM00363">
    <property type="entry name" value="S4"/>
    <property type="match status" value="1"/>
</dbReference>
<reference evidence="7" key="1">
    <citation type="submission" date="2021-07" db="EMBL/GenBank/DDBJ databases">
        <title>Complete genome sequence of Crassaminicella sp. 143-21, isolated from a deep-sea hydrothermal vent.</title>
        <authorList>
            <person name="Li X."/>
        </authorList>
    </citation>
    <scope>NUCLEOTIDE SEQUENCE</scope>
    <source>
        <strain evidence="7">143-21</strain>
    </source>
</reference>
<evidence type="ECO:0000256" key="4">
    <source>
        <dbReference type="PROSITE-ProRule" id="PRU00182"/>
    </source>
</evidence>
<dbReference type="EMBL" id="CP078093">
    <property type="protein sequence ID" value="QXM05622.1"/>
    <property type="molecule type" value="Genomic_DNA"/>
</dbReference>
<dbReference type="InterPro" id="IPR050188">
    <property type="entry name" value="RluA_PseudoU_synthase"/>
</dbReference>
<comment type="function">
    <text evidence="5">Responsible for synthesis of pseudouridine from uracil.</text>
</comment>